<dbReference type="AlphaFoldDB" id="A0A1D3KAK6"/>
<name>A0A1D3KAK6_PSEVE</name>
<keyword evidence="1" id="KW-0614">Plasmid</keyword>
<protein>
    <submittedName>
        <fullName evidence="1">Uncharacterized protein</fullName>
    </submittedName>
</protein>
<evidence type="ECO:0000313" key="1">
    <source>
        <dbReference type="EMBL" id="SBW85338.1"/>
    </source>
</evidence>
<evidence type="ECO:0000313" key="2">
    <source>
        <dbReference type="Proteomes" id="UP000245431"/>
    </source>
</evidence>
<organism evidence="1 2">
    <name type="scientific">Pseudomonas veronii 1YdBTEX2</name>
    <dbReference type="NCBI Taxonomy" id="1295141"/>
    <lineage>
        <taxon>Bacteria</taxon>
        <taxon>Pseudomonadati</taxon>
        <taxon>Pseudomonadota</taxon>
        <taxon>Gammaproteobacteria</taxon>
        <taxon>Pseudomonadales</taxon>
        <taxon>Pseudomonadaceae</taxon>
        <taxon>Pseudomonas</taxon>
    </lineage>
</organism>
<accession>A0A1D3KAK6</accession>
<geneLocation type="plasmid" evidence="2">
    <name>pve_Plasmid</name>
</geneLocation>
<reference evidence="2" key="1">
    <citation type="submission" date="2016-07" db="EMBL/GenBank/DDBJ databases">
        <authorList>
            <person name="Florea S."/>
            <person name="Webb J.S."/>
            <person name="Jaromczyk J."/>
            <person name="Schardl C.L."/>
        </authorList>
    </citation>
    <scope>NUCLEOTIDE SEQUENCE [LARGE SCALE GENOMIC DNA]</scope>
    <source>
        <strain evidence="2">1YdBTEX2</strain>
        <plasmid evidence="2">Plasmid pve_Plasmid</plasmid>
    </source>
</reference>
<proteinExistence type="predicted"/>
<gene>
    <name evidence="1" type="ORF">PVE_P0299</name>
</gene>
<dbReference type="EMBL" id="LT599585">
    <property type="protein sequence ID" value="SBW85338.1"/>
    <property type="molecule type" value="Genomic_DNA"/>
</dbReference>
<dbReference type="Proteomes" id="UP000245431">
    <property type="component" value="Plasmid PVE_plasmid"/>
</dbReference>
<sequence length="88" mass="9319">MMVLSHSHRCFETNQMSTLAEGAQQGEAALAVALLPVLSLTSAQELPLPGIDTGDETWFEAVSLRPPLSLLGEASVLSSPQLCVRVEA</sequence>